<dbReference type="PANTHER" id="PTHR12486">
    <property type="entry name" value="APRATAXIN-RELATED"/>
    <property type="match status" value="1"/>
</dbReference>
<dbReference type="GO" id="GO:0120108">
    <property type="term" value="F:DNA-3'-diphospho-5'-guanosine diphosphatase activity"/>
    <property type="evidence" value="ECO:0007669"/>
    <property type="project" value="UniProtKB-EC"/>
</dbReference>
<comment type="caution">
    <text evidence="9">Lacks conserved residue(s) required for the propagation of feature annotation.</text>
</comment>
<evidence type="ECO:0000256" key="5">
    <source>
        <dbReference type="ARBA" id="ARBA00022833"/>
    </source>
</evidence>
<comment type="subcellular location">
    <subcellularLocation>
        <location evidence="1">Nucleus</location>
    </subcellularLocation>
</comment>
<dbReference type="GO" id="GO:0008270">
    <property type="term" value="F:zinc ion binding"/>
    <property type="evidence" value="ECO:0007669"/>
    <property type="project" value="UniProtKB-KW"/>
</dbReference>
<sequence>MGLLASMEDPKLRVEADDKIVIIKDKYPKAKYHFLVLPKEKIPNMKSVNKDHIQLLKHMHDKGTEIAEKSDSNLQFRYGYHAIPSMGQLHLHVISQDFNSPCLKTKKHWNSFVTEYFIDSTEIIKQLEDKGKIEVDKSKNEELLKKNLRCHVCKATQSNMPTLKAHIATHNYNKKK</sequence>
<organism evidence="11 12">
    <name type="scientific">Acanthosepion pharaonis</name>
    <name type="common">Pharaoh cuttlefish</name>
    <name type="synonym">Sepia pharaonis</name>
    <dbReference type="NCBI Taxonomy" id="158019"/>
    <lineage>
        <taxon>Eukaryota</taxon>
        <taxon>Metazoa</taxon>
        <taxon>Spiralia</taxon>
        <taxon>Lophotrochozoa</taxon>
        <taxon>Mollusca</taxon>
        <taxon>Cephalopoda</taxon>
        <taxon>Coleoidea</taxon>
        <taxon>Decapodiformes</taxon>
        <taxon>Sepiida</taxon>
        <taxon>Sepiina</taxon>
        <taxon>Sepiidae</taxon>
        <taxon>Acanthosepion</taxon>
    </lineage>
</organism>
<name>A0A812EMV9_ACAPH</name>
<dbReference type="FunFam" id="3.30.428.10:FF:000004">
    <property type="entry name" value="aprataxin isoform X2"/>
    <property type="match status" value="1"/>
</dbReference>
<keyword evidence="11" id="KW-0378">Hydrolase</keyword>
<reference evidence="11" key="1">
    <citation type="submission" date="2021-01" db="EMBL/GenBank/DDBJ databases">
        <authorList>
            <person name="Li R."/>
            <person name="Bekaert M."/>
        </authorList>
    </citation>
    <scope>NUCLEOTIDE SEQUENCE</scope>
    <source>
        <strain evidence="11">Farmed</strain>
    </source>
</reference>
<protein>
    <submittedName>
        <fullName evidence="11">APTX</fullName>
        <ecNumber evidence="11">3.6.1.70</ecNumber>
        <ecNumber evidence="11">3.6.1.71</ecNumber>
        <ecNumber evidence="11">3.6.1.72</ecNumber>
    </submittedName>
</protein>
<comment type="caution">
    <text evidence="11">The sequence shown here is derived from an EMBL/GenBank/DDBJ whole genome shotgun (WGS) entry which is preliminary data.</text>
</comment>
<keyword evidence="8" id="KW-0539">Nucleus</keyword>
<evidence type="ECO:0000256" key="3">
    <source>
        <dbReference type="ARBA" id="ARBA00022763"/>
    </source>
</evidence>
<dbReference type="InterPro" id="IPR036265">
    <property type="entry name" value="HIT-like_sf"/>
</dbReference>
<dbReference type="InterPro" id="IPR011146">
    <property type="entry name" value="HIT-like"/>
</dbReference>
<proteinExistence type="predicted"/>
<evidence type="ECO:0000256" key="9">
    <source>
        <dbReference type="PROSITE-ProRule" id="PRU00464"/>
    </source>
</evidence>
<keyword evidence="2" id="KW-0479">Metal-binding</keyword>
<evidence type="ECO:0000256" key="8">
    <source>
        <dbReference type="ARBA" id="ARBA00023242"/>
    </source>
</evidence>
<dbReference type="EC" id="3.6.1.70" evidence="11"/>
<keyword evidence="5" id="KW-0862">Zinc</keyword>
<keyword evidence="12" id="KW-1185">Reference proteome</keyword>
<dbReference type="PROSITE" id="PS00892">
    <property type="entry name" value="HIT_1"/>
    <property type="match status" value="1"/>
</dbReference>
<feature type="domain" description="HIT" evidence="10">
    <location>
        <begin position="1"/>
        <end position="103"/>
    </location>
</feature>
<dbReference type="AlphaFoldDB" id="A0A812EMV9"/>
<dbReference type="Pfam" id="PF11969">
    <property type="entry name" value="DcpS_C"/>
    <property type="match status" value="1"/>
</dbReference>
<dbReference type="EC" id="3.6.1.72" evidence="11"/>
<evidence type="ECO:0000256" key="4">
    <source>
        <dbReference type="ARBA" id="ARBA00022771"/>
    </source>
</evidence>
<dbReference type="SUPFAM" id="SSF54197">
    <property type="entry name" value="HIT-like"/>
    <property type="match status" value="1"/>
</dbReference>
<dbReference type="InterPro" id="IPR019808">
    <property type="entry name" value="Histidine_triad_CS"/>
</dbReference>
<evidence type="ECO:0000256" key="1">
    <source>
        <dbReference type="ARBA" id="ARBA00004123"/>
    </source>
</evidence>
<keyword evidence="7" id="KW-0234">DNA repair</keyword>
<dbReference type="EC" id="3.6.1.71" evidence="11"/>
<dbReference type="GO" id="GO:0003697">
    <property type="term" value="F:single-stranded DNA binding"/>
    <property type="evidence" value="ECO:0007669"/>
    <property type="project" value="TreeGrafter"/>
</dbReference>
<evidence type="ECO:0000259" key="10">
    <source>
        <dbReference type="PROSITE" id="PS51084"/>
    </source>
</evidence>
<dbReference type="GO" id="GO:0000012">
    <property type="term" value="P:single strand break repair"/>
    <property type="evidence" value="ECO:0007669"/>
    <property type="project" value="TreeGrafter"/>
</dbReference>
<dbReference type="InterPro" id="IPR032566">
    <property type="entry name" value="Znf-C2HE"/>
</dbReference>
<dbReference type="Pfam" id="PF16278">
    <property type="entry name" value="zf-C2HE"/>
    <property type="match status" value="1"/>
</dbReference>
<evidence type="ECO:0000256" key="6">
    <source>
        <dbReference type="ARBA" id="ARBA00023125"/>
    </source>
</evidence>
<keyword evidence="4" id="KW-0863">Zinc-finger</keyword>
<dbReference type="PROSITE" id="PS51084">
    <property type="entry name" value="HIT_2"/>
    <property type="match status" value="1"/>
</dbReference>
<evidence type="ECO:0000256" key="7">
    <source>
        <dbReference type="ARBA" id="ARBA00023204"/>
    </source>
</evidence>
<dbReference type="GO" id="GO:0005634">
    <property type="term" value="C:nucleus"/>
    <property type="evidence" value="ECO:0007669"/>
    <property type="project" value="UniProtKB-SubCell"/>
</dbReference>
<evidence type="ECO:0000313" key="11">
    <source>
        <dbReference type="EMBL" id="CAE1323938.1"/>
    </source>
</evidence>
<keyword evidence="6" id="KW-0238">DNA-binding</keyword>
<dbReference type="OrthoDB" id="3512845at2759"/>
<evidence type="ECO:0000313" key="12">
    <source>
        <dbReference type="Proteomes" id="UP000597762"/>
    </source>
</evidence>
<accession>A0A812EMV9</accession>
<keyword evidence="3" id="KW-0227">DNA damage</keyword>
<dbReference type="GO" id="GO:0033699">
    <property type="term" value="F:DNA 5'-adenosine monophosphate hydrolase activity"/>
    <property type="evidence" value="ECO:0007669"/>
    <property type="project" value="UniProtKB-EC"/>
</dbReference>
<dbReference type="Proteomes" id="UP000597762">
    <property type="component" value="Unassembled WGS sequence"/>
</dbReference>
<dbReference type="GO" id="GO:0030983">
    <property type="term" value="F:mismatched DNA binding"/>
    <property type="evidence" value="ECO:0007669"/>
    <property type="project" value="TreeGrafter"/>
</dbReference>
<dbReference type="GO" id="GO:0003725">
    <property type="term" value="F:double-stranded RNA binding"/>
    <property type="evidence" value="ECO:0007669"/>
    <property type="project" value="TreeGrafter"/>
</dbReference>
<dbReference type="PANTHER" id="PTHR12486:SF4">
    <property type="entry name" value="APRATAXIN"/>
    <property type="match status" value="1"/>
</dbReference>
<evidence type="ECO:0000256" key="2">
    <source>
        <dbReference type="ARBA" id="ARBA00022723"/>
    </source>
</evidence>
<gene>
    <name evidence="11" type="ORF">SPHA_73736</name>
</gene>
<dbReference type="Gene3D" id="3.30.428.10">
    <property type="entry name" value="HIT-like"/>
    <property type="match status" value="1"/>
</dbReference>
<dbReference type="GO" id="GO:1990165">
    <property type="term" value="F:single-strand break-containing DNA binding"/>
    <property type="evidence" value="ECO:0007669"/>
    <property type="project" value="TreeGrafter"/>
</dbReference>
<dbReference type="EMBL" id="CAHIKZ030005388">
    <property type="protein sequence ID" value="CAE1323938.1"/>
    <property type="molecule type" value="Genomic_DNA"/>
</dbReference>